<keyword evidence="8" id="KW-0732">Signal</keyword>
<feature type="region of interest" description="Disordered" evidence="19">
    <location>
        <begin position="636"/>
        <end position="684"/>
    </location>
</feature>
<dbReference type="InterPro" id="IPR017441">
    <property type="entry name" value="Protein_kinase_ATP_BS"/>
</dbReference>
<feature type="binding site" evidence="18">
    <location>
        <position position="373"/>
    </location>
    <ligand>
        <name>ATP</name>
        <dbReference type="ChEBI" id="CHEBI:30616"/>
    </ligand>
</feature>
<evidence type="ECO:0000256" key="2">
    <source>
        <dbReference type="ARBA" id="ARBA00012513"/>
    </source>
</evidence>
<keyword evidence="6" id="KW-0808">Transferase</keyword>
<evidence type="ECO:0000256" key="8">
    <source>
        <dbReference type="ARBA" id="ARBA00022729"/>
    </source>
</evidence>
<evidence type="ECO:0000256" key="11">
    <source>
        <dbReference type="ARBA" id="ARBA00022840"/>
    </source>
</evidence>
<dbReference type="GO" id="GO:0005524">
    <property type="term" value="F:ATP binding"/>
    <property type="evidence" value="ECO:0007669"/>
    <property type="project" value="UniProtKB-UniRule"/>
</dbReference>
<evidence type="ECO:0000313" key="22">
    <source>
        <dbReference type="EMBL" id="KAK9276859.1"/>
    </source>
</evidence>
<keyword evidence="13 20" id="KW-0472">Membrane</keyword>
<dbReference type="Pfam" id="PF07714">
    <property type="entry name" value="PK_Tyr_Ser-Thr"/>
    <property type="match status" value="1"/>
</dbReference>
<dbReference type="FunFam" id="1.10.510.10:FF:000161">
    <property type="entry name" value="Wall-associated receptor kinase-like 20"/>
    <property type="match status" value="1"/>
</dbReference>
<evidence type="ECO:0000256" key="16">
    <source>
        <dbReference type="ARBA" id="ARBA00047899"/>
    </source>
</evidence>
<evidence type="ECO:0000256" key="13">
    <source>
        <dbReference type="ARBA" id="ARBA00023136"/>
    </source>
</evidence>
<dbReference type="EC" id="2.7.11.1" evidence="2"/>
<evidence type="ECO:0000256" key="17">
    <source>
        <dbReference type="ARBA" id="ARBA00048679"/>
    </source>
</evidence>
<evidence type="ECO:0000256" key="5">
    <source>
        <dbReference type="ARBA" id="ARBA00022553"/>
    </source>
</evidence>
<dbReference type="Gene3D" id="3.30.200.20">
    <property type="entry name" value="Phosphorylase Kinase, domain 1"/>
    <property type="match status" value="1"/>
</dbReference>
<evidence type="ECO:0000256" key="6">
    <source>
        <dbReference type="ARBA" id="ARBA00022679"/>
    </source>
</evidence>
<dbReference type="GO" id="GO:0004674">
    <property type="term" value="F:protein serine/threonine kinase activity"/>
    <property type="evidence" value="ECO:0007669"/>
    <property type="project" value="UniProtKB-KW"/>
</dbReference>
<accession>A0AAP0RFC2</accession>
<feature type="compositionally biased region" description="Polar residues" evidence="19">
    <location>
        <begin position="661"/>
        <end position="684"/>
    </location>
</feature>
<evidence type="ECO:0000256" key="9">
    <source>
        <dbReference type="ARBA" id="ARBA00022741"/>
    </source>
</evidence>
<evidence type="ECO:0000313" key="23">
    <source>
        <dbReference type="Proteomes" id="UP001415857"/>
    </source>
</evidence>
<evidence type="ECO:0000256" key="12">
    <source>
        <dbReference type="ARBA" id="ARBA00022989"/>
    </source>
</evidence>
<protein>
    <recommendedName>
        <fullName evidence="2">non-specific serine/threonine protein kinase</fullName>
        <ecNumber evidence="2">2.7.11.1</ecNumber>
    </recommendedName>
</protein>
<evidence type="ECO:0000256" key="18">
    <source>
        <dbReference type="PROSITE-ProRule" id="PRU10141"/>
    </source>
</evidence>
<keyword evidence="3" id="KW-1003">Cell membrane</keyword>
<evidence type="ECO:0000256" key="20">
    <source>
        <dbReference type="SAM" id="Phobius"/>
    </source>
</evidence>
<keyword evidence="23" id="KW-1185">Reference proteome</keyword>
<dbReference type="SUPFAM" id="SSF56112">
    <property type="entry name" value="Protein kinase-like (PK-like)"/>
    <property type="match status" value="1"/>
</dbReference>
<comment type="subcellular location">
    <subcellularLocation>
        <location evidence="1">Cell membrane</location>
        <topology evidence="1">Single-pass type I membrane protein</topology>
    </subcellularLocation>
</comment>
<keyword evidence="12 20" id="KW-1133">Transmembrane helix</keyword>
<evidence type="ECO:0000256" key="1">
    <source>
        <dbReference type="ARBA" id="ARBA00004251"/>
    </source>
</evidence>
<gene>
    <name evidence="22" type="ORF">L1049_006396</name>
</gene>
<evidence type="ECO:0000256" key="10">
    <source>
        <dbReference type="ARBA" id="ARBA00022777"/>
    </source>
</evidence>
<evidence type="ECO:0000256" key="3">
    <source>
        <dbReference type="ARBA" id="ARBA00022475"/>
    </source>
</evidence>
<evidence type="ECO:0000256" key="14">
    <source>
        <dbReference type="ARBA" id="ARBA00023170"/>
    </source>
</evidence>
<dbReference type="PROSITE" id="PS00107">
    <property type="entry name" value="PROTEIN_KINASE_ATP"/>
    <property type="match status" value="1"/>
</dbReference>
<keyword evidence="11 18" id="KW-0067">ATP-binding</keyword>
<keyword evidence="15" id="KW-0325">Glycoprotein</keyword>
<dbReference type="AlphaFoldDB" id="A0AAP0RFC2"/>
<evidence type="ECO:0000256" key="19">
    <source>
        <dbReference type="SAM" id="MobiDB-lite"/>
    </source>
</evidence>
<dbReference type="InterPro" id="IPR000719">
    <property type="entry name" value="Prot_kinase_dom"/>
</dbReference>
<evidence type="ECO:0000259" key="21">
    <source>
        <dbReference type="PROSITE" id="PS50011"/>
    </source>
</evidence>
<keyword evidence="5" id="KW-0597">Phosphoprotein</keyword>
<evidence type="ECO:0000256" key="7">
    <source>
        <dbReference type="ARBA" id="ARBA00022692"/>
    </source>
</evidence>
<keyword evidence="4" id="KW-0723">Serine/threonine-protein kinase</keyword>
<reference evidence="22 23" key="1">
    <citation type="journal article" date="2024" name="Plant J.">
        <title>Genome sequences and population genomics reveal climatic adaptation and genomic divergence between two closely related sweetgum species.</title>
        <authorList>
            <person name="Xu W.Q."/>
            <person name="Ren C.Q."/>
            <person name="Zhang X.Y."/>
            <person name="Comes H.P."/>
            <person name="Liu X.H."/>
            <person name="Li Y.G."/>
            <person name="Kettle C.J."/>
            <person name="Jalonen R."/>
            <person name="Gaisberger H."/>
            <person name="Ma Y.Z."/>
            <person name="Qiu Y.X."/>
        </authorList>
    </citation>
    <scope>NUCLEOTIDE SEQUENCE [LARGE SCALE GENOMIC DNA]</scope>
    <source>
        <strain evidence="22">Hangzhou</strain>
    </source>
</reference>
<feature type="transmembrane region" description="Helical" evidence="20">
    <location>
        <begin position="274"/>
        <end position="294"/>
    </location>
</feature>
<dbReference type="PROSITE" id="PS50011">
    <property type="entry name" value="PROTEIN_KINASE_DOM"/>
    <property type="match status" value="1"/>
</dbReference>
<keyword evidence="9 18" id="KW-0547">Nucleotide-binding</keyword>
<dbReference type="PANTHER" id="PTHR46008">
    <property type="entry name" value="LEAF RUST 10 DISEASE-RESISTANCE LOCUS RECEPTOR-LIKE PROTEIN KINASE-LIKE 1.4"/>
    <property type="match status" value="1"/>
</dbReference>
<evidence type="ECO:0000256" key="15">
    <source>
        <dbReference type="ARBA" id="ARBA00023180"/>
    </source>
</evidence>
<sequence length="684" mass="76788">MDYYEDLIVLSYGKLILLGVASFVILNCEFPMASASFIVFSVLSHLASLVIFVGSCPPEFVCGNLPHPISFPFTSTEFPGCGLVTLNCTDEPFQTIQLKENGRWYNVIEITREYTSAGWIKIHDQELEKQLDNRSCHTFNNLSLPNSPSISFTFHHLIAVYKCTYQQDAYFKGKGYSSYNDKKCTGYSIYYIHPNGDLLMPPARLPHQCSGIQLPSSLPPGGYEKPDDPFTRLNDIWLEYRISPGCQECHLKGGNCSNDSRGNFRCLKKENHKVVILATVIPTAAVVICLLIFLCRKRWKSASSNFLSRNISADPSSKSDLERGTVFFGVPVFSYGELEEATNNFDPTKELGDGGFGTVYHGKLQDGREVAVKRLYEHNYKRVERFMNEVEILTRLRHKNLVSLYGCTSRHSRELLLVYEFIPNGTVADHLHGDRAKPCSLTWPVRMSIAIETADALAYLHASDTIHRDVKTANILLDHNFSVKVADFGISRLFPTDVTHVSTAPQGTPGYVDPEYHQCYQLTDRSDVYSFGVVLIELISSLPAVDISRHRQEINLANLAKNKIQKRAFGELVDPCLGFESNLMVRRMTTSVAELAFRCLQQDKEMRPSMDEVFEVLKGIESEKYEVEKEDALDDETGVLKSIRPPTSPVSDDAGLLKNMQPLSSPNSVTEKWVSRSTTPSASA</sequence>
<name>A0AAP0RFC2_LIQFO</name>
<feature type="transmembrane region" description="Helical" evidence="20">
    <location>
        <begin position="7"/>
        <end position="26"/>
    </location>
</feature>
<comment type="catalytic activity">
    <reaction evidence="17">
        <text>L-seryl-[protein] + ATP = O-phospho-L-seryl-[protein] + ADP + H(+)</text>
        <dbReference type="Rhea" id="RHEA:17989"/>
        <dbReference type="Rhea" id="RHEA-COMP:9863"/>
        <dbReference type="Rhea" id="RHEA-COMP:11604"/>
        <dbReference type="ChEBI" id="CHEBI:15378"/>
        <dbReference type="ChEBI" id="CHEBI:29999"/>
        <dbReference type="ChEBI" id="CHEBI:30616"/>
        <dbReference type="ChEBI" id="CHEBI:83421"/>
        <dbReference type="ChEBI" id="CHEBI:456216"/>
        <dbReference type="EC" id="2.7.11.1"/>
    </reaction>
</comment>
<comment type="caution">
    <text evidence="22">The sequence shown here is derived from an EMBL/GenBank/DDBJ whole genome shotgun (WGS) entry which is preliminary data.</text>
</comment>
<organism evidence="22 23">
    <name type="scientific">Liquidambar formosana</name>
    <name type="common">Formosan gum</name>
    <dbReference type="NCBI Taxonomy" id="63359"/>
    <lineage>
        <taxon>Eukaryota</taxon>
        <taxon>Viridiplantae</taxon>
        <taxon>Streptophyta</taxon>
        <taxon>Embryophyta</taxon>
        <taxon>Tracheophyta</taxon>
        <taxon>Spermatophyta</taxon>
        <taxon>Magnoliopsida</taxon>
        <taxon>eudicotyledons</taxon>
        <taxon>Gunneridae</taxon>
        <taxon>Pentapetalae</taxon>
        <taxon>Saxifragales</taxon>
        <taxon>Altingiaceae</taxon>
        <taxon>Liquidambar</taxon>
    </lineage>
</organism>
<dbReference type="PANTHER" id="PTHR46008:SF2">
    <property type="entry name" value="LEAF RUST 10 DISEASE-RESISTANCE LOCUS RECEPTOR-LIKE PROTEIN KINASE-LIKE 1.4"/>
    <property type="match status" value="1"/>
</dbReference>
<evidence type="ECO:0000256" key="4">
    <source>
        <dbReference type="ARBA" id="ARBA00022527"/>
    </source>
</evidence>
<feature type="transmembrane region" description="Helical" evidence="20">
    <location>
        <begin position="32"/>
        <end position="53"/>
    </location>
</feature>
<comment type="catalytic activity">
    <reaction evidence="16">
        <text>L-threonyl-[protein] + ATP = O-phospho-L-threonyl-[protein] + ADP + H(+)</text>
        <dbReference type="Rhea" id="RHEA:46608"/>
        <dbReference type="Rhea" id="RHEA-COMP:11060"/>
        <dbReference type="Rhea" id="RHEA-COMP:11605"/>
        <dbReference type="ChEBI" id="CHEBI:15378"/>
        <dbReference type="ChEBI" id="CHEBI:30013"/>
        <dbReference type="ChEBI" id="CHEBI:30616"/>
        <dbReference type="ChEBI" id="CHEBI:61977"/>
        <dbReference type="ChEBI" id="CHEBI:456216"/>
        <dbReference type="EC" id="2.7.11.1"/>
    </reaction>
</comment>
<keyword evidence="10" id="KW-0418">Kinase</keyword>
<dbReference type="InterPro" id="IPR011009">
    <property type="entry name" value="Kinase-like_dom_sf"/>
</dbReference>
<proteinExistence type="predicted"/>
<feature type="domain" description="Protein kinase" evidence="21">
    <location>
        <begin position="345"/>
        <end position="620"/>
    </location>
</feature>
<dbReference type="Gene3D" id="1.10.510.10">
    <property type="entry name" value="Transferase(Phosphotransferase) domain 1"/>
    <property type="match status" value="1"/>
</dbReference>
<dbReference type="SMART" id="SM00220">
    <property type="entry name" value="S_TKc"/>
    <property type="match status" value="1"/>
</dbReference>
<dbReference type="InterPro" id="IPR001245">
    <property type="entry name" value="Ser-Thr/Tyr_kinase_cat_dom"/>
</dbReference>
<keyword evidence="14" id="KW-0675">Receptor</keyword>
<dbReference type="EMBL" id="JBBPBK010000010">
    <property type="protein sequence ID" value="KAK9276859.1"/>
    <property type="molecule type" value="Genomic_DNA"/>
</dbReference>
<dbReference type="Proteomes" id="UP001415857">
    <property type="component" value="Unassembled WGS sequence"/>
</dbReference>
<dbReference type="GO" id="GO:0005886">
    <property type="term" value="C:plasma membrane"/>
    <property type="evidence" value="ECO:0007669"/>
    <property type="project" value="UniProtKB-SubCell"/>
</dbReference>
<keyword evidence="7 20" id="KW-0812">Transmembrane</keyword>
<dbReference type="FunFam" id="3.30.200.20:FF:000214">
    <property type="entry name" value="WAK1-OsWAK receptor-like cytoplasmic kinase (OsWAK-RLCK)"/>
    <property type="match status" value="1"/>
</dbReference>